<feature type="compositionally biased region" description="Basic and acidic residues" evidence="1">
    <location>
        <begin position="437"/>
        <end position="446"/>
    </location>
</feature>
<feature type="region of interest" description="Disordered" evidence="1">
    <location>
        <begin position="328"/>
        <end position="365"/>
    </location>
</feature>
<feature type="compositionally biased region" description="Polar residues" evidence="1">
    <location>
        <begin position="274"/>
        <end position="283"/>
    </location>
</feature>
<dbReference type="eggNOG" id="COG3064">
    <property type="taxonomic scope" value="Bacteria"/>
</dbReference>
<protein>
    <submittedName>
        <fullName evidence="2">Uncharacterized protein</fullName>
    </submittedName>
</protein>
<evidence type="ECO:0000313" key="2">
    <source>
        <dbReference type="EMBL" id="EKX87513.1"/>
    </source>
</evidence>
<dbReference type="Proteomes" id="UP000010445">
    <property type="component" value="Unassembled WGS sequence"/>
</dbReference>
<dbReference type="AlphaFoldDB" id="L1M8D5"/>
<keyword evidence="3" id="KW-1185">Reference proteome</keyword>
<dbReference type="HOGENOM" id="CLU_477952_0_0_11"/>
<organism evidence="2 3">
    <name type="scientific">Corynebacterium durum F0235</name>
    <dbReference type="NCBI Taxonomy" id="1035195"/>
    <lineage>
        <taxon>Bacteria</taxon>
        <taxon>Bacillati</taxon>
        <taxon>Actinomycetota</taxon>
        <taxon>Actinomycetes</taxon>
        <taxon>Mycobacteriales</taxon>
        <taxon>Corynebacteriaceae</taxon>
        <taxon>Corynebacterium</taxon>
    </lineage>
</organism>
<sequence>MTDHVKAAKGMVAQLMQSSRGQWKGPKIPIKDIENAVNSTEGLKVASLQQEGHKAGGAEMTRNLVSAAHLCANVIAHVSGGTLADIVMEQVANWQWERERGRKLSESSQKCGSTIESVLDDFEQRLADPEAATNFLVNSVCEWLDKTDPEKNPDAFRQTVQLGASNIDSFSQLLMNLCAERDKAIRCCYNKLLDDGRDDHAQTSTGSPNTSAAPVPQASAVSSSAASASAGMAGAGISRAGMAGTVQTSAAQPSNTMPMHADHAVAQPIVQPATTARTEQPTPQRHAPCVDGVRREHVPPQSPSPDMRVAQSQVLPQNTARMTTPLPPNYQQSVPQQGYGDACTPSPSLGSSNLTSSTTGGGYGSGQSLPDVEHIIRNAVGPVLVTLVTAGVREIVNQVEHHLAQFLEQAGAGSADMHNMNLDVSAQHDVPNRVVENHHGETHHPESPQPQESHVESRTQGAQGTAPPVQAPQEHHAPQPVAPQPVKPPPEPAPHVAAPAPAPASHPQPAPSPHQAPQHQAPVQQAPAPQPQPAPQPPVCMPAPGGSGDAPVGGASTSSNRGRARKAGAW</sequence>
<gene>
    <name evidence="2" type="ORF">HMPREF9997_02839</name>
</gene>
<feature type="compositionally biased region" description="Low complexity" evidence="1">
    <location>
        <begin position="345"/>
        <end position="358"/>
    </location>
</feature>
<proteinExistence type="predicted"/>
<dbReference type="PATRIC" id="fig|1035195.3.peg.2547"/>
<dbReference type="STRING" id="1035195.HMPREF9997_02839"/>
<evidence type="ECO:0000313" key="3">
    <source>
        <dbReference type="Proteomes" id="UP000010445"/>
    </source>
</evidence>
<feature type="region of interest" description="Disordered" evidence="1">
    <location>
        <begin position="199"/>
        <end position="218"/>
    </location>
</feature>
<accession>L1M8D5</accession>
<evidence type="ECO:0000256" key="1">
    <source>
        <dbReference type="SAM" id="MobiDB-lite"/>
    </source>
</evidence>
<feature type="compositionally biased region" description="Low complexity" evidence="1">
    <location>
        <begin position="515"/>
        <end position="527"/>
    </location>
</feature>
<feature type="compositionally biased region" description="Pro residues" evidence="1">
    <location>
        <begin position="480"/>
        <end position="493"/>
    </location>
</feature>
<comment type="caution">
    <text evidence="2">The sequence shown here is derived from an EMBL/GenBank/DDBJ whole genome shotgun (WGS) entry which is preliminary data.</text>
</comment>
<feature type="region of interest" description="Disordered" evidence="1">
    <location>
        <begin position="437"/>
        <end position="570"/>
    </location>
</feature>
<reference evidence="2 3" key="1">
    <citation type="submission" date="2012-05" db="EMBL/GenBank/DDBJ databases">
        <authorList>
            <person name="Weinstock G."/>
            <person name="Sodergren E."/>
            <person name="Lobos E.A."/>
            <person name="Fulton L."/>
            <person name="Fulton R."/>
            <person name="Courtney L."/>
            <person name="Fronick C."/>
            <person name="O'Laughlin M."/>
            <person name="Godfrey J."/>
            <person name="Wilson R.M."/>
            <person name="Miner T."/>
            <person name="Farmer C."/>
            <person name="Delehaunty K."/>
            <person name="Cordes M."/>
            <person name="Minx P."/>
            <person name="Tomlinson C."/>
            <person name="Chen J."/>
            <person name="Wollam A."/>
            <person name="Pepin K.H."/>
            <person name="Bhonagiri V."/>
            <person name="Zhang X."/>
            <person name="Suruliraj S."/>
            <person name="Warren W."/>
            <person name="Mitreva M."/>
            <person name="Mardis E.R."/>
            <person name="Wilson R.K."/>
        </authorList>
    </citation>
    <scope>NUCLEOTIDE SEQUENCE [LARGE SCALE GENOMIC DNA]</scope>
    <source>
        <strain evidence="2 3">F0235</strain>
    </source>
</reference>
<feature type="compositionally biased region" description="Pro residues" evidence="1">
    <location>
        <begin position="500"/>
        <end position="514"/>
    </location>
</feature>
<dbReference type="OrthoDB" id="4412606at2"/>
<feature type="compositionally biased region" description="Pro residues" evidence="1">
    <location>
        <begin position="528"/>
        <end position="541"/>
    </location>
</feature>
<dbReference type="RefSeq" id="WP_006062642.1">
    <property type="nucleotide sequence ID" value="NZ_KB290826.1"/>
</dbReference>
<name>L1M8D5_9CORY</name>
<dbReference type="EMBL" id="AMEM01000044">
    <property type="protein sequence ID" value="EKX87513.1"/>
    <property type="molecule type" value="Genomic_DNA"/>
</dbReference>
<feature type="region of interest" description="Disordered" evidence="1">
    <location>
        <begin position="274"/>
        <end position="309"/>
    </location>
</feature>